<dbReference type="Proteomes" id="UP000483432">
    <property type="component" value="Unassembled WGS sequence"/>
</dbReference>
<feature type="chain" id="PRO_5028940835" evidence="1">
    <location>
        <begin position="30"/>
        <end position="154"/>
    </location>
</feature>
<dbReference type="Pfam" id="PF01322">
    <property type="entry name" value="Cytochrom_C_2"/>
    <property type="match status" value="1"/>
</dbReference>
<evidence type="ECO:0000256" key="1">
    <source>
        <dbReference type="SAM" id="SignalP"/>
    </source>
</evidence>
<dbReference type="EMBL" id="JAAFGW010000100">
    <property type="protein sequence ID" value="NDP48296.1"/>
    <property type="molecule type" value="Genomic_DNA"/>
</dbReference>
<dbReference type="SUPFAM" id="SSF47175">
    <property type="entry name" value="Cytochromes"/>
    <property type="match status" value="1"/>
</dbReference>
<dbReference type="InterPro" id="IPR010980">
    <property type="entry name" value="Cyt_c/b562"/>
</dbReference>
<dbReference type="GO" id="GO:0009055">
    <property type="term" value="F:electron transfer activity"/>
    <property type="evidence" value="ECO:0007669"/>
    <property type="project" value="InterPro"/>
</dbReference>
<gene>
    <name evidence="2" type="ORF">GZ085_07865</name>
</gene>
<name>A0A7C9JXV1_9PROT</name>
<dbReference type="PROSITE" id="PS51009">
    <property type="entry name" value="CYTCII"/>
    <property type="match status" value="1"/>
</dbReference>
<feature type="signal peptide" evidence="1">
    <location>
        <begin position="1"/>
        <end position="29"/>
    </location>
</feature>
<dbReference type="GO" id="GO:0022900">
    <property type="term" value="P:electron transport chain"/>
    <property type="evidence" value="ECO:0007669"/>
    <property type="project" value="InterPro"/>
</dbReference>
<protein>
    <submittedName>
        <fullName evidence="2">Cytochrome c</fullName>
    </submittedName>
</protein>
<sequence length="154" mass="17105">MQHRHPFKTFFSVTVIGTLLASTCSQAWAGDADKAKPLALRKIMQDLGKNMQGVTDGISREDWEMVRRIAPLIADHPQPPLVEKMRILSFVGADAGKFKGHDEKTHQAAQALEQAAVRSDGQAVISSFATLQNSCLACHQSFRKPFVEHFYGQR</sequence>
<evidence type="ECO:0000313" key="3">
    <source>
        <dbReference type="Proteomes" id="UP000483432"/>
    </source>
</evidence>
<dbReference type="Gene3D" id="1.20.120.10">
    <property type="entry name" value="Cytochrome c/b562"/>
    <property type="match status" value="1"/>
</dbReference>
<keyword evidence="1" id="KW-0732">Signal</keyword>
<proteinExistence type="predicted"/>
<dbReference type="AlphaFoldDB" id="A0A7C9JXV1"/>
<dbReference type="GO" id="GO:0020037">
    <property type="term" value="F:heme binding"/>
    <property type="evidence" value="ECO:0007669"/>
    <property type="project" value="InterPro"/>
</dbReference>
<evidence type="ECO:0000313" key="2">
    <source>
        <dbReference type="EMBL" id="NDP48296.1"/>
    </source>
</evidence>
<organism evidence="2 3">
    <name type="scientific">Sulfuriferula multivorans</name>
    <dbReference type="NCBI Taxonomy" id="1559896"/>
    <lineage>
        <taxon>Bacteria</taxon>
        <taxon>Pseudomonadati</taxon>
        <taxon>Pseudomonadota</taxon>
        <taxon>Betaproteobacteria</taxon>
        <taxon>Nitrosomonadales</taxon>
        <taxon>Sulfuricellaceae</taxon>
        <taxon>Sulfuriferula</taxon>
    </lineage>
</organism>
<dbReference type="InterPro" id="IPR002321">
    <property type="entry name" value="Cyt_c_II"/>
</dbReference>
<reference evidence="2 3" key="1">
    <citation type="submission" date="2019-09" db="EMBL/GenBank/DDBJ databases">
        <title>H2 Metabolism Revealed by Metagenomic Analysis in Subglacial Sediment of East Antarctica.</title>
        <authorList>
            <person name="Yang Z."/>
            <person name="Zhang Y."/>
            <person name="Lv Y."/>
            <person name="Yan W."/>
            <person name="Xiao X."/>
            <person name="Sun B."/>
            <person name="Ma H."/>
        </authorList>
    </citation>
    <scope>NUCLEOTIDE SEQUENCE [LARGE SCALE GENOMIC DNA]</scope>
    <source>
        <strain evidence="2">Bin2_2</strain>
    </source>
</reference>
<accession>A0A7C9JXV1</accession>
<dbReference type="GO" id="GO:0005506">
    <property type="term" value="F:iron ion binding"/>
    <property type="evidence" value="ECO:0007669"/>
    <property type="project" value="InterPro"/>
</dbReference>
<comment type="caution">
    <text evidence="2">The sequence shown here is derived from an EMBL/GenBank/DDBJ whole genome shotgun (WGS) entry which is preliminary data.</text>
</comment>